<dbReference type="Gene3D" id="3.20.20.70">
    <property type="entry name" value="Aldolase class I"/>
    <property type="match status" value="1"/>
</dbReference>
<evidence type="ECO:0000313" key="9">
    <source>
        <dbReference type="EMBL" id="OGI44030.1"/>
    </source>
</evidence>
<dbReference type="GO" id="GO:0051536">
    <property type="term" value="F:iron-sulfur cluster binding"/>
    <property type="evidence" value="ECO:0007669"/>
    <property type="project" value="UniProtKB-KW"/>
</dbReference>
<protein>
    <recommendedName>
        <fullName evidence="11">Radical SAM protein</fullName>
    </recommendedName>
</protein>
<dbReference type="Pfam" id="PF13186">
    <property type="entry name" value="SPASM"/>
    <property type="match status" value="1"/>
</dbReference>
<evidence type="ECO:0000256" key="6">
    <source>
        <dbReference type="ARBA" id="ARBA00023014"/>
    </source>
</evidence>
<reference evidence="9 10" key="1">
    <citation type="journal article" date="2016" name="Nat. Commun.">
        <title>Thousands of microbial genomes shed light on interconnected biogeochemical processes in an aquifer system.</title>
        <authorList>
            <person name="Anantharaman K."/>
            <person name="Brown C.T."/>
            <person name="Hug L.A."/>
            <person name="Sharon I."/>
            <person name="Castelle C.J."/>
            <person name="Probst A.J."/>
            <person name="Thomas B.C."/>
            <person name="Singh A."/>
            <person name="Wilkins M.J."/>
            <person name="Karaoz U."/>
            <person name="Brodie E.L."/>
            <person name="Williams K.H."/>
            <person name="Hubbard S.S."/>
            <person name="Banfield J.F."/>
        </authorList>
    </citation>
    <scope>NUCLEOTIDE SEQUENCE [LARGE SCALE GENOMIC DNA]</scope>
</reference>
<evidence type="ECO:0000256" key="3">
    <source>
        <dbReference type="ARBA" id="ARBA00022691"/>
    </source>
</evidence>
<dbReference type="InterPro" id="IPR050377">
    <property type="entry name" value="Radical_SAM_PqqE_MftC-like"/>
</dbReference>
<evidence type="ECO:0000313" key="10">
    <source>
        <dbReference type="Proteomes" id="UP000177925"/>
    </source>
</evidence>
<organism evidence="9 10">
    <name type="scientific">Candidatus Muproteobacteria bacterium RBG_16_64_11</name>
    <dbReference type="NCBI Taxonomy" id="1817758"/>
    <lineage>
        <taxon>Bacteria</taxon>
        <taxon>Pseudomonadati</taxon>
        <taxon>Pseudomonadota</taxon>
        <taxon>Candidatus Muproteobacteria</taxon>
    </lineage>
</organism>
<evidence type="ECO:0000259" key="7">
    <source>
        <dbReference type="Pfam" id="PF04055"/>
    </source>
</evidence>
<dbReference type="InterPro" id="IPR023885">
    <property type="entry name" value="4Fe4S-binding_SPASM_dom"/>
</dbReference>
<evidence type="ECO:0000256" key="1">
    <source>
        <dbReference type="ARBA" id="ARBA00001966"/>
    </source>
</evidence>
<dbReference type="InterPro" id="IPR034391">
    <property type="entry name" value="AdoMet-like_SPASM_containing"/>
</dbReference>
<evidence type="ECO:0008006" key="11">
    <source>
        <dbReference type="Google" id="ProtNLM"/>
    </source>
</evidence>
<dbReference type="PANTHER" id="PTHR11228:SF7">
    <property type="entry name" value="PQQA PEPTIDE CYCLASE"/>
    <property type="match status" value="1"/>
</dbReference>
<feature type="domain" description="Radical SAM core" evidence="7">
    <location>
        <begin position="23"/>
        <end position="140"/>
    </location>
</feature>
<comment type="cofactor">
    <cofactor evidence="1">
        <name>[4Fe-4S] cluster</name>
        <dbReference type="ChEBI" id="CHEBI:49883"/>
    </cofactor>
</comment>
<dbReference type="SUPFAM" id="SSF102114">
    <property type="entry name" value="Radical SAM enzymes"/>
    <property type="match status" value="1"/>
</dbReference>
<dbReference type="SFLD" id="SFLDG01387">
    <property type="entry name" value="BtrN-like_SPASM_domain_contain"/>
    <property type="match status" value="1"/>
</dbReference>
<dbReference type="CDD" id="cd01335">
    <property type="entry name" value="Radical_SAM"/>
    <property type="match status" value="1"/>
</dbReference>
<keyword evidence="2" id="KW-0004">4Fe-4S</keyword>
<proteinExistence type="predicted"/>
<keyword evidence="4" id="KW-0479">Metal-binding</keyword>
<dbReference type="PANTHER" id="PTHR11228">
    <property type="entry name" value="RADICAL SAM DOMAIN PROTEIN"/>
    <property type="match status" value="1"/>
</dbReference>
<dbReference type="InterPro" id="IPR013785">
    <property type="entry name" value="Aldolase_TIM"/>
</dbReference>
<comment type="caution">
    <text evidence="9">The sequence shown here is derived from an EMBL/GenBank/DDBJ whole genome shotgun (WGS) entry which is preliminary data.</text>
</comment>
<dbReference type="SFLD" id="SFLDG01067">
    <property type="entry name" value="SPASM/twitch_domain_containing"/>
    <property type="match status" value="1"/>
</dbReference>
<dbReference type="InterPro" id="IPR058240">
    <property type="entry name" value="rSAM_sf"/>
</dbReference>
<dbReference type="EMBL" id="MFSS01000029">
    <property type="protein sequence ID" value="OGI44030.1"/>
    <property type="molecule type" value="Genomic_DNA"/>
</dbReference>
<dbReference type="GO" id="GO:0003824">
    <property type="term" value="F:catalytic activity"/>
    <property type="evidence" value="ECO:0007669"/>
    <property type="project" value="InterPro"/>
</dbReference>
<sequence length="352" mass="39096">MSEIEEMLHVFARPSFDWLQLEVAGVCNAACAYCALTCYKGVREGGLMDMGTFERMEPHFASAALVYLQGWGEPLLHPKFWEMARRAKASGAQVGLTTNGTRLDADNLTRLLDVPIDIMGISIAGTTAATNDRWRQGCDFTGLGTALTELKRLKAGRGGQGTAVHLAYMLLASNWQEVAELPALAEAWGANEVVVNYLSFLPDPALQPESLFDRPELWQPVLERLATVQADATARGIALHYYRPDRREPNAECTEHVRNAVFVSWQGDVAPCVLTNHSLKAGTAPTHYFRGKSYPVGSCVFGNVNETPFEAIWKSDAARGFRAAFERRVKRKRHDTDDLPESCKHCYKLYEP</sequence>
<evidence type="ECO:0000259" key="8">
    <source>
        <dbReference type="Pfam" id="PF13186"/>
    </source>
</evidence>
<name>A0A1F6TFX2_9PROT</name>
<keyword evidence="3" id="KW-0949">S-adenosyl-L-methionine</keyword>
<dbReference type="InterPro" id="IPR007197">
    <property type="entry name" value="rSAM"/>
</dbReference>
<evidence type="ECO:0000256" key="4">
    <source>
        <dbReference type="ARBA" id="ARBA00022723"/>
    </source>
</evidence>
<evidence type="ECO:0000256" key="2">
    <source>
        <dbReference type="ARBA" id="ARBA00022485"/>
    </source>
</evidence>
<gene>
    <name evidence="9" type="ORF">A2150_02325</name>
</gene>
<evidence type="ECO:0000256" key="5">
    <source>
        <dbReference type="ARBA" id="ARBA00023004"/>
    </source>
</evidence>
<dbReference type="SFLD" id="SFLDS00029">
    <property type="entry name" value="Radical_SAM"/>
    <property type="match status" value="1"/>
</dbReference>
<dbReference type="GO" id="GO:0046872">
    <property type="term" value="F:metal ion binding"/>
    <property type="evidence" value="ECO:0007669"/>
    <property type="project" value="UniProtKB-KW"/>
</dbReference>
<keyword evidence="6" id="KW-0411">Iron-sulfur</keyword>
<dbReference type="Proteomes" id="UP000177925">
    <property type="component" value="Unassembled WGS sequence"/>
</dbReference>
<accession>A0A1F6TFX2</accession>
<keyword evidence="5" id="KW-0408">Iron</keyword>
<feature type="domain" description="4Fe4S-binding SPASM" evidence="8">
    <location>
        <begin position="253"/>
        <end position="347"/>
    </location>
</feature>
<dbReference type="AlphaFoldDB" id="A0A1F6TFX2"/>
<dbReference type="STRING" id="1817758.A2150_02325"/>
<dbReference type="Pfam" id="PF04055">
    <property type="entry name" value="Radical_SAM"/>
    <property type="match status" value="1"/>
</dbReference>